<gene>
    <name evidence="3" type="ORF">FLP30_11870</name>
</gene>
<dbReference type="Pfam" id="PF02021">
    <property type="entry name" value="UPF0102"/>
    <property type="match status" value="1"/>
</dbReference>
<evidence type="ECO:0000313" key="3">
    <source>
        <dbReference type="EMBL" id="QEO18720.1"/>
    </source>
</evidence>
<reference evidence="3 4" key="1">
    <citation type="submission" date="2019-09" db="EMBL/GenBank/DDBJ databases">
        <title>Genome sequencing of strain KACC 21233.</title>
        <authorList>
            <person name="Heo J."/>
            <person name="Kim S.-J."/>
            <person name="Kim J.-S."/>
            <person name="Hong S.-B."/>
            <person name="Kwon S.-W."/>
        </authorList>
    </citation>
    <scope>NUCLEOTIDE SEQUENCE [LARGE SCALE GENOMIC DNA]</scope>
    <source>
        <strain evidence="3 4">KACC 21233</strain>
    </source>
</reference>
<dbReference type="InterPro" id="IPR011856">
    <property type="entry name" value="tRNA_endonuc-like_dom_sf"/>
</dbReference>
<dbReference type="GO" id="GO:0003676">
    <property type="term" value="F:nucleic acid binding"/>
    <property type="evidence" value="ECO:0007669"/>
    <property type="project" value="InterPro"/>
</dbReference>
<dbReference type="PANTHER" id="PTHR34039">
    <property type="entry name" value="UPF0102 PROTEIN YRAN"/>
    <property type="match status" value="1"/>
</dbReference>
<dbReference type="OrthoDB" id="9812968at2"/>
<proteinExistence type="inferred from homology"/>
<dbReference type="Proteomes" id="UP000324536">
    <property type="component" value="Chromosome"/>
</dbReference>
<dbReference type="HAMAP" id="MF_00048">
    <property type="entry name" value="UPF0102"/>
    <property type="match status" value="1"/>
</dbReference>
<dbReference type="PANTHER" id="PTHR34039:SF1">
    <property type="entry name" value="UPF0102 PROTEIN YRAN"/>
    <property type="match status" value="1"/>
</dbReference>
<dbReference type="EMBL" id="CP043506">
    <property type="protein sequence ID" value="QEO18720.1"/>
    <property type="molecule type" value="Genomic_DNA"/>
</dbReference>
<sequence length="124" mass="14187">MSRQREARGLKAYHDGVNAEEAACQILHAAGWRILLRRARTPRGEIDIVAQKETTISFIEVKKRRSSQSAAFSLSAKQSLRLFGAAECLLQHYGDWAYESLRFDLITLDDAGKHRWITDIIRQM</sequence>
<evidence type="ECO:0000313" key="4">
    <source>
        <dbReference type="Proteomes" id="UP000324536"/>
    </source>
</evidence>
<dbReference type="AlphaFoldDB" id="A0A5C1YTW3"/>
<dbReference type="InterPro" id="IPR011335">
    <property type="entry name" value="Restrct_endonuc-II-like"/>
</dbReference>
<protein>
    <recommendedName>
        <fullName evidence="2">UPF0102 protein FLP30_11870</fullName>
    </recommendedName>
</protein>
<dbReference type="SUPFAM" id="SSF52980">
    <property type="entry name" value="Restriction endonuclease-like"/>
    <property type="match status" value="1"/>
</dbReference>
<evidence type="ECO:0000256" key="2">
    <source>
        <dbReference type="HAMAP-Rule" id="MF_00048"/>
    </source>
</evidence>
<accession>A0A5C1YTW3</accession>
<dbReference type="Gene3D" id="3.40.1350.10">
    <property type="match status" value="1"/>
</dbReference>
<dbReference type="InterPro" id="IPR003509">
    <property type="entry name" value="UPF0102_YraN-like"/>
</dbReference>
<comment type="similarity">
    <text evidence="1 2">Belongs to the UPF0102 family.</text>
</comment>
<keyword evidence="4" id="KW-1185">Reference proteome</keyword>
<evidence type="ECO:0000256" key="1">
    <source>
        <dbReference type="ARBA" id="ARBA00006738"/>
    </source>
</evidence>
<name>A0A5C1YTW3_9PROT</name>
<dbReference type="KEGG" id="acek:FLP30_11870"/>
<organism evidence="3 4">
    <name type="scientific">Acetobacter vaccinii</name>
    <dbReference type="NCBI Taxonomy" id="2592655"/>
    <lineage>
        <taxon>Bacteria</taxon>
        <taxon>Pseudomonadati</taxon>
        <taxon>Pseudomonadota</taxon>
        <taxon>Alphaproteobacteria</taxon>
        <taxon>Acetobacterales</taxon>
        <taxon>Acetobacteraceae</taxon>
        <taxon>Acetobacter</taxon>
    </lineage>
</organism>